<keyword evidence="2" id="KW-0472">Membrane</keyword>
<dbReference type="InterPro" id="IPR054734">
    <property type="entry name" value="PqqF-like_C_4"/>
</dbReference>
<evidence type="ECO:0000259" key="3">
    <source>
        <dbReference type="Pfam" id="PF22456"/>
    </source>
</evidence>
<proteinExistence type="predicted"/>
<organism evidence="4 5">
    <name type="scientific">Heterorhabditis bacteriophora</name>
    <name type="common">Entomopathogenic nematode worm</name>
    <dbReference type="NCBI Taxonomy" id="37862"/>
    <lineage>
        <taxon>Eukaryota</taxon>
        <taxon>Metazoa</taxon>
        <taxon>Ecdysozoa</taxon>
        <taxon>Nematoda</taxon>
        <taxon>Chromadorea</taxon>
        <taxon>Rhabditida</taxon>
        <taxon>Rhabditina</taxon>
        <taxon>Rhabditomorpha</taxon>
        <taxon>Strongyloidea</taxon>
        <taxon>Heterorhabditidae</taxon>
        <taxon>Heterorhabditis</taxon>
    </lineage>
</organism>
<dbReference type="Pfam" id="PF22456">
    <property type="entry name" value="PqqF-like_C_4"/>
    <property type="match status" value="1"/>
</dbReference>
<dbReference type="Gene3D" id="3.30.830.10">
    <property type="entry name" value="Metalloenzyme, LuxS/M16 peptidase-like"/>
    <property type="match status" value="1"/>
</dbReference>
<accession>A0A1I7WI34</accession>
<dbReference type="InterPro" id="IPR011249">
    <property type="entry name" value="Metalloenz_LuxS/M16"/>
</dbReference>
<evidence type="ECO:0000313" key="4">
    <source>
        <dbReference type="Proteomes" id="UP000095283"/>
    </source>
</evidence>
<dbReference type="SUPFAM" id="SSF63411">
    <property type="entry name" value="LuxS/MPP-like metallohydrolase"/>
    <property type="match status" value="1"/>
</dbReference>
<dbReference type="WBParaSite" id="Hba_04651">
    <property type="protein sequence ID" value="Hba_04651"/>
    <property type="gene ID" value="Hba_04651"/>
</dbReference>
<evidence type="ECO:0000256" key="2">
    <source>
        <dbReference type="SAM" id="Phobius"/>
    </source>
</evidence>
<protein>
    <submittedName>
        <fullName evidence="5">Peptidase_M16_C domain-containing protein</fullName>
    </submittedName>
</protein>
<dbReference type="GO" id="GO:0046872">
    <property type="term" value="F:metal ion binding"/>
    <property type="evidence" value="ECO:0007669"/>
    <property type="project" value="UniProtKB-KW"/>
</dbReference>
<dbReference type="Proteomes" id="UP000095283">
    <property type="component" value="Unplaced"/>
</dbReference>
<dbReference type="AlphaFoldDB" id="A0A1I7WI34"/>
<feature type="transmembrane region" description="Helical" evidence="2">
    <location>
        <begin position="88"/>
        <end position="105"/>
    </location>
</feature>
<feature type="domain" description="Coenzyme PQQ synthesis protein F-like C-terminal lobe" evidence="3">
    <location>
        <begin position="100"/>
        <end position="142"/>
    </location>
</feature>
<evidence type="ECO:0000313" key="5">
    <source>
        <dbReference type="WBParaSite" id="Hba_04651"/>
    </source>
</evidence>
<reference evidence="5" key="1">
    <citation type="submission" date="2016-11" db="UniProtKB">
        <authorList>
            <consortium name="WormBaseParasite"/>
        </authorList>
    </citation>
    <scope>IDENTIFICATION</scope>
</reference>
<keyword evidence="1" id="KW-0479">Metal-binding</keyword>
<keyword evidence="2" id="KW-1133">Transmembrane helix</keyword>
<evidence type="ECO:0000256" key="1">
    <source>
        <dbReference type="ARBA" id="ARBA00022723"/>
    </source>
</evidence>
<sequence>MITKVCRENDKYKHEIFVLNRNITGYDEKQALFVKHLVKRMTDFKPVKNAGAKNSYWQHFPWLMMLLIRSVMLLKVDRSSVMNTYLSYINYLLHINNCFIGYIVWTGSRMTSGTLGLQFIVQGPKDPAHVLDRVEAFLDKTRPVLFICFKHYIYI</sequence>
<keyword evidence="4" id="KW-1185">Reference proteome</keyword>
<keyword evidence="2" id="KW-0812">Transmembrane</keyword>
<name>A0A1I7WI34_HETBA</name>